<dbReference type="RefSeq" id="WP_425497067.1">
    <property type="nucleotide sequence ID" value="NZ_JACIDX010000014.1"/>
</dbReference>
<gene>
    <name evidence="2" type="ORF">GGR38_003445</name>
</gene>
<dbReference type="PANTHER" id="PTHR38075:SF1">
    <property type="entry name" value="DUF4139 DOMAIN-CONTAINING PROTEIN"/>
    <property type="match status" value="1"/>
</dbReference>
<keyword evidence="1" id="KW-0732">Signal</keyword>
<evidence type="ECO:0008006" key="4">
    <source>
        <dbReference type="Google" id="ProtNLM"/>
    </source>
</evidence>
<comment type="caution">
    <text evidence="2">The sequence shown here is derived from an EMBL/GenBank/DDBJ whole genome shotgun (WGS) entry which is preliminary data.</text>
</comment>
<dbReference type="AlphaFoldDB" id="A0A7W6CMI8"/>
<evidence type="ECO:0000313" key="3">
    <source>
        <dbReference type="Proteomes" id="UP000548867"/>
    </source>
</evidence>
<organism evidence="2 3">
    <name type="scientific">Novosphingobium sediminicola</name>
    <dbReference type="NCBI Taxonomy" id="563162"/>
    <lineage>
        <taxon>Bacteria</taxon>
        <taxon>Pseudomonadati</taxon>
        <taxon>Pseudomonadota</taxon>
        <taxon>Alphaproteobacteria</taxon>
        <taxon>Sphingomonadales</taxon>
        <taxon>Sphingomonadaceae</taxon>
        <taxon>Novosphingobium</taxon>
    </lineage>
</organism>
<keyword evidence="3" id="KW-1185">Reference proteome</keyword>
<sequence>MKRQAANWAPLLLGAMTCGAGAWGTVAHAAPASAQGQVAITIYNNDLALVQDVRQLDLPKGRALTEFADVSAQIRPETVTIAAPGAGVVEQNFDYDLLSPERLVDKGVGQAVTIIRTNRATGVETTERGTILANNNGTLVQIGNRIEVLGDMDARLVFDQLPEGLKARPTLSVTLDAAQAGRRPVALSYLSRGFSWKADYVAMFDEKAGKLDVQGWVTLNNTSGTTYPAAKLLLVAGAVGDGAPQPRFRPARPVGIVGTQAAAREQVGDFYLYPIANPTTLAQAQQKQVSFLDVKGASATKSYWYRNAWLSTNDEAQSFASVINFSNAREGGLGDALPAGTVRVYMRDASGAPQFVGEDNIGHTPMGSTLALKTGDAFDVKIQPTVEKREKIDTAEWERVAQYRITRDGQSQIVSMDAPKTYWRTHMAYRLTNARSVPVTVEVVQAGLDRGWHDTRISAESAKGEQRNADERVWKITIPAQGSVNLTAQIDARY</sequence>
<protein>
    <recommendedName>
        <fullName evidence="4">DUF4139 domain-containing protein</fullName>
    </recommendedName>
</protein>
<evidence type="ECO:0000313" key="2">
    <source>
        <dbReference type="EMBL" id="MBB3956480.1"/>
    </source>
</evidence>
<feature type="chain" id="PRO_5031330841" description="DUF4139 domain-containing protein" evidence="1">
    <location>
        <begin position="30"/>
        <end position="494"/>
    </location>
</feature>
<feature type="signal peptide" evidence="1">
    <location>
        <begin position="1"/>
        <end position="29"/>
    </location>
</feature>
<name>A0A7W6CMI8_9SPHN</name>
<proteinExistence type="predicted"/>
<reference evidence="2 3" key="1">
    <citation type="submission" date="2020-08" db="EMBL/GenBank/DDBJ databases">
        <title>Genomic Encyclopedia of Type Strains, Phase IV (KMG-IV): sequencing the most valuable type-strain genomes for metagenomic binning, comparative biology and taxonomic classification.</title>
        <authorList>
            <person name="Goeker M."/>
        </authorList>
    </citation>
    <scope>NUCLEOTIDE SEQUENCE [LARGE SCALE GENOMIC DNA]</scope>
    <source>
        <strain evidence="2 3">DSM 27057</strain>
    </source>
</reference>
<accession>A0A7W6CMI8</accession>
<dbReference type="PANTHER" id="PTHR38075">
    <property type="entry name" value="DUF4139 DOMAIN-CONTAINING PROTEIN"/>
    <property type="match status" value="1"/>
</dbReference>
<dbReference type="Proteomes" id="UP000548867">
    <property type="component" value="Unassembled WGS sequence"/>
</dbReference>
<dbReference type="EMBL" id="JACIDX010000014">
    <property type="protein sequence ID" value="MBB3956480.1"/>
    <property type="molecule type" value="Genomic_DNA"/>
</dbReference>
<evidence type="ECO:0000256" key="1">
    <source>
        <dbReference type="SAM" id="SignalP"/>
    </source>
</evidence>